<dbReference type="InterPro" id="IPR046867">
    <property type="entry name" value="AldOxase/xan_DH_MoCoBD2"/>
</dbReference>
<dbReference type="SUPFAM" id="SSF56003">
    <property type="entry name" value="Molybdenum cofactor-binding domain"/>
    <property type="match status" value="2"/>
</dbReference>
<dbReference type="Pfam" id="PF02738">
    <property type="entry name" value="MoCoBD_1"/>
    <property type="match status" value="1"/>
</dbReference>
<dbReference type="Gene3D" id="3.90.1170.50">
    <property type="entry name" value="Aldehyde oxidase/xanthine dehydrogenase, a/b hammerhead"/>
    <property type="match status" value="1"/>
</dbReference>
<dbReference type="RefSeq" id="WP_015934442.1">
    <property type="nucleotide sequence ID" value="NC_011891.1"/>
</dbReference>
<feature type="domain" description="Aldehyde oxidase/xanthine dehydrogenase a/b hammerhead" evidence="1">
    <location>
        <begin position="202"/>
        <end position="280"/>
    </location>
</feature>
<keyword evidence="3" id="KW-1185">Reference proteome</keyword>
<dbReference type="GO" id="GO:0016491">
    <property type="term" value="F:oxidoreductase activity"/>
    <property type="evidence" value="ECO:0007669"/>
    <property type="project" value="InterPro"/>
</dbReference>
<proteinExistence type="predicted"/>
<dbReference type="InterPro" id="IPR006311">
    <property type="entry name" value="TAT_signal"/>
</dbReference>
<evidence type="ECO:0000313" key="3">
    <source>
        <dbReference type="Proteomes" id="UP000007089"/>
    </source>
</evidence>
<accession>B8JGZ4</accession>
<dbReference type="Pfam" id="PF20256">
    <property type="entry name" value="MoCoBD_2"/>
    <property type="match status" value="2"/>
</dbReference>
<protein>
    <submittedName>
        <fullName evidence="2">Aldehyde oxidase and xanthine dehydrogenase molybdopterin binding</fullName>
    </submittedName>
</protein>
<dbReference type="SMART" id="SM01008">
    <property type="entry name" value="Ald_Xan_dh_C"/>
    <property type="match status" value="1"/>
</dbReference>
<name>B8JGZ4_ANAD2</name>
<dbReference type="InterPro" id="IPR019546">
    <property type="entry name" value="TAT_signal_bac_arc"/>
</dbReference>
<dbReference type="KEGG" id="acp:A2cp1_3297"/>
<sequence>MSAGALGRRDFLKLSAGAGLWLAVSGPGRVLAAGQVAAAEGFRPSAWLHLAPDGTTTIFLGRSEMGQGTYTGMAVLVAEELEADWTKVKVVQGDADPKYGEMVTGGSRSVRSEFIPLRKAGAAAREVLLKAGARRLGVPVRACRAEGGAVVHAASGRRLGYGELAADAATLPVPANPRLKDPRRFKLIGKRVPRLDTPPKVRGEAVFGLDVRVSGMLHATVARPPVRGGKVKGFDAAAAANVPGVRKVVEVPSGIAVIADSTWAAIQGREALKATFEPGPNGALDGAAIARLLAEAKVDPVPSRSEGGDVEQALAGAAQRVQAVYELPLLAHATMEPMNCTAHVALGKAELWAPTQAPLWARAEVAKALGLAEAAVTVHVTFLGGGFGRRALPDFAVEAAHVSRAAGAPVQVTWTREDDLRHDFYRPPGRNELRAGLDAKGRLVAWHHVVRNPSIGQQLFGEARRRGDRPDTVEGAADVPYTARAVRVEHALPEIGVPLGWWRSVYSSQNAFAEEVFVDELARAAGQDPLAFRLANLPRDSRLRGVLRLAADRAGWGKAPPAGHALGLACHASFGSYVAQVAEVSVRNGRITVHRVVCAVDCGTALNPDSVEAQVEGSVVYGLSAALRGEITVKGGAVEQGNFDAYEPLRMSEMPRVEVHLVPSNAEPGGMGEPALPPIAPAVANAVFAATGERLRRLPLRPAGRAG</sequence>
<gene>
    <name evidence="2" type="ordered locus">A2cp1_3297</name>
</gene>
<evidence type="ECO:0000313" key="2">
    <source>
        <dbReference type="EMBL" id="ACL66631.1"/>
    </source>
</evidence>
<dbReference type="EMBL" id="CP001359">
    <property type="protein sequence ID" value="ACL66631.1"/>
    <property type="molecule type" value="Genomic_DNA"/>
</dbReference>
<dbReference type="Proteomes" id="UP000007089">
    <property type="component" value="Chromosome"/>
</dbReference>
<dbReference type="AlphaFoldDB" id="B8JGZ4"/>
<dbReference type="PIRSF" id="PIRSF036389">
    <property type="entry name" value="IOR_B"/>
    <property type="match status" value="1"/>
</dbReference>
<dbReference type="InterPro" id="IPR037165">
    <property type="entry name" value="AldOxase/xan_DH_Mopterin-bd_sf"/>
</dbReference>
<dbReference type="Gene3D" id="3.30.365.10">
    <property type="entry name" value="Aldehyde oxidase/xanthine dehydrogenase, molybdopterin binding domain"/>
    <property type="match status" value="4"/>
</dbReference>
<dbReference type="NCBIfam" id="TIGR01409">
    <property type="entry name" value="TAT_signal_seq"/>
    <property type="match status" value="1"/>
</dbReference>
<dbReference type="PANTHER" id="PTHR47495">
    <property type="entry name" value="ALDEHYDE DEHYDROGENASE"/>
    <property type="match status" value="1"/>
</dbReference>
<organism evidence="2 3">
    <name type="scientific">Anaeromyxobacter dehalogenans (strain ATCC BAA-258 / DSM 21875 / 2CP-1)</name>
    <dbReference type="NCBI Taxonomy" id="455488"/>
    <lineage>
        <taxon>Bacteria</taxon>
        <taxon>Pseudomonadati</taxon>
        <taxon>Myxococcota</taxon>
        <taxon>Myxococcia</taxon>
        <taxon>Myxococcales</taxon>
        <taxon>Cystobacterineae</taxon>
        <taxon>Anaeromyxobacteraceae</taxon>
        <taxon>Anaeromyxobacter</taxon>
    </lineage>
</organism>
<dbReference type="PROSITE" id="PS51318">
    <property type="entry name" value="TAT"/>
    <property type="match status" value="1"/>
</dbReference>
<dbReference type="InterPro" id="IPR008274">
    <property type="entry name" value="AldOxase/xan_DH_MoCoBD1"/>
</dbReference>
<dbReference type="InterPro" id="IPR000674">
    <property type="entry name" value="Ald_Oxase/Xan_DH_a/b"/>
</dbReference>
<dbReference type="PANTHER" id="PTHR47495:SF2">
    <property type="entry name" value="ALDEHYDE DEHYDROGENASE"/>
    <property type="match status" value="1"/>
</dbReference>
<reference evidence="2" key="1">
    <citation type="submission" date="2009-01" db="EMBL/GenBank/DDBJ databases">
        <title>Complete sequence of Anaeromyxobacter dehalogenans 2CP-1.</title>
        <authorList>
            <consortium name="US DOE Joint Genome Institute"/>
            <person name="Lucas S."/>
            <person name="Copeland A."/>
            <person name="Lapidus A."/>
            <person name="Glavina del Rio T."/>
            <person name="Dalin E."/>
            <person name="Tice H."/>
            <person name="Bruce D."/>
            <person name="Goodwin L."/>
            <person name="Pitluck S."/>
            <person name="Saunders E."/>
            <person name="Brettin T."/>
            <person name="Detter J.C."/>
            <person name="Han C."/>
            <person name="Larimer F."/>
            <person name="Land M."/>
            <person name="Hauser L."/>
            <person name="Kyrpides N."/>
            <person name="Ovchinnikova G."/>
            <person name="Beliaev A.S."/>
            <person name="Richardson P."/>
        </authorList>
    </citation>
    <scope>NUCLEOTIDE SEQUENCE</scope>
    <source>
        <strain evidence="2">2CP-1</strain>
    </source>
</reference>
<dbReference type="InterPro" id="IPR012368">
    <property type="entry name" value="OxRdtase_Mopterin-bd_su_IorB"/>
</dbReference>
<dbReference type="InterPro" id="IPR052516">
    <property type="entry name" value="N-heterocyclic_Hydroxylase"/>
</dbReference>
<evidence type="ECO:0000259" key="1">
    <source>
        <dbReference type="SMART" id="SM01008"/>
    </source>
</evidence>
<dbReference type="HOGENOM" id="CLU_013917_0_1_7"/>